<gene>
    <name evidence="1" type="ORF">EV684_1184</name>
</gene>
<name>A0A4R2LVA9_RUBGE</name>
<dbReference type="Gene3D" id="1.10.150.240">
    <property type="entry name" value="Putative phosphatase, domain 2"/>
    <property type="match status" value="1"/>
</dbReference>
<dbReference type="PANTHER" id="PTHR42896">
    <property type="entry name" value="XYLULOSE-1,5-BISPHOSPHATE (XUBP) PHOSPHATASE"/>
    <property type="match status" value="1"/>
</dbReference>
<dbReference type="PRINTS" id="PR00413">
    <property type="entry name" value="HADHALOGNASE"/>
</dbReference>
<dbReference type="GO" id="GO:0016787">
    <property type="term" value="F:hydrolase activity"/>
    <property type="evidence" value="ECO:0007669"/>
    <property type="project" value="UniProtKB-KW"/>
</dbReference>
<dbReference type="InterPro" id="IPR023214">
    <property type="entry name" value="HAD_sf"/>
</dbReference>
<comment type="caution">
    <text evidence="1">The sequence shown here is derived from an EMBL/GenBank/DDBJ whole genome shotgun (WGS) entry which is preliminary data.</text>
</comment>
<reference evidence="1 2" key="1">
    <citation type="submission" date="2019-03" db="EMBL/GenBank/DDBJ databases">
        <title>Genomic Encyclopedia of Type Strains, Phase IV (KMG-IV): sequencing the most valuable type-strain genomes for metagenomic binning, comparative biology and taxonomic classification.</title>
        <authorList>
            <person name="Goeker M."/>
        </authorList>
    </citation>
    <scope>NUCLEOTIDE SEQUENCE [LARGE SCALE GENOMIC DNA]</scope>
    <source>
        <strain evidence="1 2">DSM 1709</strain>
    </source>
</reference>
<dbReference type="InterPro" id="IPR036412">
    <property type="entry name" value="HAD-like_sf"/>
</dbReference>
<dbReference type="EMBL" id="SLXD01000018">
    <property type="protein sequence ID" value="TCO98031.1"/>
    <property type="molecule type" value="Genomic_DNA"/>
</dbReference>
<dbReference type="PANTHER" id="PTHR42896:SF2">
    <property type="entry name" value="CBBY-LIKE PROTEIN"/>
    <property type="match status" value="1"/>
</dbReference>
<dbReference type="InterPro" id="IPR023198">
    <property type="entry name" value="PGP-like_dom2"/>
</dbReference>
<accession>A0A4R2LVA9</accession>
<sequence>MTLKALLWDVDGTLAETEDHGHRVAFNLAFKEAGLRWRWDSELYGDLLKVTGGKERLLAWLERVDPAAAAAPDAAARMTRLHERKTAIYVDLLTRRAVGFRPGVARLLDDAQAAGLRQAIATTTTPANVTQLIDVTLGGRGHRLFEIVGAGDAVPKKKPAPDIYRWVLERMRLAPHECLAIEDSRMGVEAAVAAGVPVLLVRSRYTGTATIPGTVGDLPSLEGVRLQQLRDWHAKAVQGSAAAA</sequence>
<dbReference type="Pfam" id="PF00702">
    <property type="entry name" value="Hydrolase"/>
    <property type="match status" value="1"/>
</dbReference>
<keyword evidence="1" id="KW-0378">Hydrolase</keyword>
<dbReference type="SUPFAM" id="SSF56784">
    <property type="entry name" value="HAD-like"/>
    <property type="match status" value="1"/>
</dbReference>
<dbReference type="SFLD" id="SFLDS00003">
    <property type="entry name" value="Haloacid_Dehalogenase"/>
    <property type="match status" value="1"/>
</dbReference>
<dbReference type="InterPro" id="IPR044999">
    <property type="entry name" value="CbbY-like"/>
</dbReference>
<dbReference type="Proteomes" id="UP000295106">
    <property type="component" value="Unassembled WGS sequence"/>
</dbReference>
<protein>
    <submittedName>
        <fullName evidence="1">HAD superfamily hydrolase (TIGR01509 family)</fullName>
    </submittedName>
</protein>
<dbReference type="RefSeq" id="WP_132649458.1">
    <property type="nucleotide sequence ID" value="NZ_CP181386.1"/>
</dbReference>
<dbReference type="OrthoDB" id="5293434at2"/>
<dbReference type="InterPro" id="IPR006439">
    <property type="entry name" value="HAD-SF_hydro_IA"/>
</dbReference>
<dbReference type="Gene3D" id="3.40.50.1000">
    <property type="entry name" value="HAD superfamily/HAD-like"/>
    <property type="match status" value="1"/>
</dbReference>
<evidence type="ECO:0000313" key="2">
    <source>
        <dbReference type="Proteomes" id="UP000295106"/>
    </source>
</evidence>
<dbReference type="NCBIfam" id="TIGR01509">
    <property type="entry name" value="HAD-SF-IA-v3"/>
    <property type="match status" value="1"/>
</dbReference>
<evidence type="ECO:0000313" key="1">
    <source>
        <dbReference type="EMBL" id="TCO98031.1"/>
    </source>
</evidence>
<dbReference type="GeneID" id="99684023"/>
<dbReference type="AlphaFoldDB" id="A0A4R2LVA9"/>
<organism evidence="1 2">
    <name type="scientific">Rubrivivax gelatinosus</name>
    <name type="common">Rhodocyclus gelatinosus</name>
    <name type="synonym">Rhodopseudomonas gelatinosa</name>
    <dbReference type="NCBI Taxonomy" id="28068"/>
    <lineage>
        <taxon>Bacteria</taxon>
        <taxon>Pseudomonadati</taxon>
        <taxon>Pseudomonadota</taxon>
        <taxon>Betaproteobacteria</taxon>
        <taxon>Burkholderiales</taxon>
        <taxon>Sphaerotilaceae</taxon>
        <taxon>Rubrivivax</taxon>
    </lineage>
</organism>
<proteinExistence type="predicted"/>
<dbReference type="SFLD" id="SFLDG01129">
    <property type="entry name" value="C1.5:_HAD__Beta-PGM__Phosphata"/>
    <property type="match status" value="1"/>
</dbReference>